<keyword evidence="3" id="KW-1185">Reference proteome</keyword>
<dbReference type="Gene3D" id="3.40.50.1820">
    <property type="entry name" value="alpha/beta hydrolase"/>
    <property type="match status" value="1"/>
</dbReference>
<dbReference type="AlphaFoldDB" id="A0A7W8QI04"/>
<protein>
    <submittedName>
        <fullName evidence="2">Pimeloyl-ACP methyl ester carboxylesterase</fullName>
    </submittedName>
</protein>
<dbReference type="EMBL" id="JACHDB010000001">
    <property type="protein sequence ID" value="MBB5430828.1"/>
    <property type="molecule type" value="Genomic_DNA"/>
</dbReference>
<dbReference type="PANTHER" id="PTHR43433">
    <property type="entry name" value="HYDROLASE, ALPHA/BETA FOLD FAMILY PROTEIN"/>
    <property type="match status" value="1"/>
</dbReference>
<gene>
    <name evidence="2" type="ORF">HDA36_000912</name>
</gene>
<organism evidence="2 3">
    <name type="scientific">Nocardiopsis composta</name>
    <dbReference type="NCBI Taxonomy" id="157465"/>
    <lineage>
        <taxon>Bacteria</taxon>
        <taxon>Bacillati</taxon>
        <taxon>Actinomycetota</taxon>
        <taxon>Actinomycetes</taxon>
        <taxon>Streptosporangiales</taxon>
        <taxon>Nocardiopsidaceae</taxon>
        <taxon>Nocardiopsis</taxon>
    </lineage>
</organism>
<reference evidence="2 3" key="1">
    <citation type="submission" date="2020-08" db="EMBL/GenBank/DDBJ databases">
        <title>Sequencing the genomes of 1000 actinobacteria strains.</title>
        <authorList>
            <person name="Klenk H.-P."/>
        </authorList>
    </citation>
    <scope>NUCLEOTIDE SEQUENCE [LARGE SCALE GENOMIC DNA]</scope>
    <source>
        <strain evidence="2 3">DSM 44551</strain>
    </source>
</reference>
<dbReference type="InterPro" id="IPR000073">
    <property type="entry name" value="AB_hydrolase_1"/>
</dbReference>
<dbReference type="SUPFAM" id="SSF53474">
    <property type="entry name" value="alpha/beta-Hydrolases"/>
    <property type="match status" value="1"/>
</dbReference>
<sequence>MKPPLKQAENLLRMPGVRTVPRPVHPDGDEVFDLGYVREGAAGGVPLLVIPGGPGMASVLPYRMLRRDAGRKGFDTVMVEHRGVGLSRRRRDGTDLPMDALTVEAAADDLAAVLDDCALDRVVVWGSSYGGYLAQVFAARHGERVAGMVLDSALISAADGEEVREYVRRLLWDGATAETAGIAGKLRKLVADGAVTAEQTSRVVPVVYEFGGAPMVDRLLEAAARGRTGTWRRVTRLADRDTEASVPFVMEFDLVGAVFYRNLHPIGPDGGPLDPAVGFADKAERFPAFEGETVDLPAAQPGFTWPTAVLSGARDLRTVRPVAERTAERIPDAELVPFADSGHSFLDRFRFAGLLAAAAVANGRHHDLPAYTARAEARRGPTSAKAIAAYFSACLALDERLPRRR</sequence>
<evidence type="ECO:0000313" key="3">
    <source>
        <dbReference type="Proteomes" id="UP000572635"/>
    </source>
</evidence>
<dbReference type="Pfam" id="PF00561">
    <property type="entry name" value="Abhydrolase_1"/>
    <property type="match status" value="1"/>
</dbReference>
<dbReference type="PANTHER" id="PTHR43433:SF5">
    <property type="entry name" value="AB HYDROLASE-1 DOMAIN-CONTAINING PROTEIN"/>
    <property type="match status" value="1"/>
</dbReference>
<dbReference type="RefSeq" id="WP_184388994.1">
    <property type="nucleotide sequence ID" value="NZ_BAAAJD010000049.1"/>
</dbReference>
<dbReference type="InterPro" id="IPR050471">
    <property type="entry name" value="AB_hydrolase"/>
</dbReference>
<evidence type="ECO:0000313" key="2">
    <source>
        <dbReference type="EMBL" id="MBB5430828.1"/>
    </source>
</evidence>
<name>A0A7W8QI04_9ACTN</name>
<dbReference type="Proteomes" id="UP000572635">
    <property type="component" value="Unassembled WGS sequence"/>
</dbReference>
<dbReference type="InterPro" id="IPR029058">
    <property type="entry name" value="AB_hydrolase_fold"/>
</dbReference>
<feature type="domain" description="AB hydrolase-1" evidence="1">
    <location>
        <begin position="46"/>
        <end position="159"/>
    </location>
</feature>
<comment type="caution">
    <text evidence="2">The sequence shown here is derived from an EMBL/GenBank/DDBJ whole genome shotgun (WGS) entry which is preliminary data.</text>
</comment>
<accession>A0A7W8QI04</accession>
<dbReference type="GO" id="GO:0003824">
    <property type="term" value="F:catalytic activity"/>
    <property type="evidence" value="ECO:0007669"/>
    <property type="project" value="UniProtKB-ARBA"/>
</dbReference>
<evidence type="ECO:0000259" key="1">
    <source>
        <dbReference type="Pfam" id="PF00561"/>
    </source>
</evidence>
<proteinExistence type="predicted"/>